<feature type="non-terminal residue" evidence="3">
    <location>
        <position position="1"/>
    </location>
</feature>
<sequence>FRSRKALRLSWAEFRTEFLQKFNSTQIQSQLRADIVSVRQTPGQSLSDFVLIKNQQAHRVYTSLSEADLVGTIVELSLDKYCTQLILHRRRAGQEASSSETTARELAQQPTAK</sequence>
<proteinExistence type="predicted"/>
<evidence type="ECO:0000313" key="3">
    <source>
        <dbReference type="EMBL" id="KAF0723778.1"/>
    </source>
</evidence>
<name>A0A6G0W9B2_APHCR</name>
<dbReference type="InterPro" id="IPR005162">
    <property type="entry name" value="Retrotrans_gag_dom"/>
</dbReference>
<dbReference type="Pfam" id="PF03732">
    <property type="entry name" value="Retrotrans_gag"/>
    <property type="match status" value="1"/>
</dbReference>
<feature type="domain" description="Retrotransposon gag" evidence="2">
    <location>
        <begin position="8"/>
        <end position="72"/>
    </location>
</feature>
<keyword evidence="4" id="KW-1185">Reference proteome</keyword>
<reference evidence="3 4" key="1">
    <citation type="submission" date="2019-08" db="EMBL/GenBank/DDBJ databases">
        <title>Whole genome of Aphis craccivora.</title>
        <authorList>
            <person name="Voronova N.V."/>
            <person name="Shulinski R.S."/>
            <person name="Bandarenka Y.V."/>
            <person name="Zhorov D.G."/>
            <person name="Warner D."/>
        </authorList>
    </citation>
    <scope>NUCLEOTIDE SEQUENCE [LARGE SCALE GENOMIC DNA]</scope>
    <source>
        <strain evidence="3">180601</strain>
        <tissue evidence="3">Whole Body</tissue>
    </source>
</reference>
<evidence type="ECO:0000256" key="1">
    <source>
        <dbReference type="SAM" id="MobiDB-lite"/>
    </source>
</evidence>
<dbReference type="AlphaFoldDB" id="A0A6G0W9B2"/>
<evidence type="ECO:0000259" key="2">
    <source>
        <dbReference type="Pfam" id="PF03732"/>
    </source>
</evidence>
<organism evidence="3 4">
    <name type="scientific">Aphis craccivora</name>
    <name type="common">Cowpea aphid</name>
    <dbReference type="NCBI Taxonomy" id="307492"/>
    <lineage>
        <taxon>Eukaryota</taxon>
        <taxon>Metazoa</taxon>
        <taxon>Ecdysozoa</taxon>
        <taxon>Arthropoda</taxon>
        <taxon>Hexapoda</taxon>
        <taxon>Insecta</taxon>
        <taxon>Pterygota</taxon>
        <taxon>Neoptera</taxon>
        <taxon>Paraneoptera</taxon>
        <taxon>Hemiptera</taxon>
        <taxon>Sternorrhyncha</taxon>
        <taxon>Aphidomorpha</taxon>
        <taxon>Aphidoidea</taxon>
        <taxon>Aphididae</taxon>
        <taxon>Aphidini</taxon>
        <taxon>Aphis</taxon>
        <taxon>Aphis</taxon>
    </lineage>
</organism>
<comment type="caution">
    <text evidence="3">The sequence shown here is derived from an EMBL/GenBank/DDBJ whole genome shotgun (WGS) entry which is preliminary data.</text>
</comment>
<accession>A0A6G0W9B2</accession>
<evidence type="ECO:0000313" key="4">
    <source>
        <dbReference type="Proteomes" id="UP000478052"/>
    </source>
</evidence>
<feature type="region of interest" description="Disordered" evidence="1">
    <location>
        <begin position="90"/>
        <end position="113"/>
    </location>
</feature>
<dbReference type="OrthoDB" id="6782657at2759"/>
<dbReference type="Proteomes" id="UP000478052">
    <property type="component" value="Unassembled WGS sequence"/>
</dbReference>
<protein>
    <submittedName>
        <fullName evidence="3">Retrotrans gag domain-containing protein</fullName>
    </submittedName>
</protein>
<dbReference type="EMBL" id="VUJU01008947">
    <property type="protein sequence ID" value="KAF0723778.1"/>
    <property type="molecule type" value="Genomic_DNA"/>
</dbReference>
<gene>
    <name evidence="3" type="ORF">FWK35_00023998</name>
</gene>